<dbReference type="Proteomes" id="UP000664466">
    <property type="component" value="Unassembled WGS sequence"/>
</dbReference>
<evidence type="ECO:0000313" key="2">
    <source>
        <dbReference type="EMBL" id="MBO0612143.1"/>
    </source>
</evidence>
<reference evidence="3" key="2">
    <citation type="submission" date="2021-04" db="EMBL/GenBank/DDBJ databases">
        <title>Complete Genome and methylome analysis of Thiothrix fructosivorans ATCC 49748.</title>
        <authorList>
            <person name="Fomenkov A."/>
            <person name="Sun L."/>
            <person name="Vincze T."/>
            <person name="Grabovich M.Y."/>
            <person name="Roberts R.J."/>
        </authorList>
    </citation>
    <scope>NUCLEOTIDE SEQUENCE</scope>
    <source>
        <strain evidence="3">ATCC 49748</strain>
    </source>
</reference>
<accession>A0A8B0SN97</accession>
<feature type="domain" description="DUF559" evidence="1">
    <location>
        <begin position="4"/>
        <end position="40"/>
    </location>
</feature>
<proteinExistence type="predicted"/>
<dbReference type="Pfam" id="PF04480">
    <property type="entry name" value="DUF559"/>
    <property type="match status" value="1"/>
</dbReference>
<protein>
    <submittedName>
        <fullName evidence="3">DUF559 domain-containing protein</fullName>
    </submittedName>
</protein>
<evidence type="ECO:0000259" key="1">
    <source>
        <dbReference type="Pfam" id="PF04480"/>
    </source>
</evidence>
<sequence length="46" mass="5724">MQKENNNWMQQQQFQVLRFWNHEILNHQEAVLQQIRQALQRSHHAS</sequence>
<evidence type="ECO:0000313" key="4">
    <source>
        <dbReference type="Proteomes" id="UP000664466"/>
    </source>
</evidence>
<reference evidence="2 4" key="1">
    <citation type="submission" date="2021-03" db="EMBL/GenBank/DDBJ databases">
        <title>Draft genome and methylome analysis of Thiotrix fructosivoruns ATCC 49748.</title>
        <authorList>
            <person name="Fomenkov A."/>
            <person name="Grabovich M.Y."/>
            <person name="Roberts R.J."/>
        </authorList>
    </citation>
    <scope>NUCLEOTIDE SEQUENCE [LARGE SCALE GENOMIC DNA]</scope>
    <source>
        <strain evidence="2 4">ATCC 49748</strain>
    </source>
</reference>
<dbReference type="AlphaFoldDB" id="A0A8B0SN97"/>
<evidence type="ECO:0000313" key="3">
    <source>
        <dbReference type="EMBL" id="QTX12359.1"/>
    </source>
</evidence>
<dbReference type="InterPro" id="IPR011335">
    <property type="entry name" value="Restrct_endonuc-II-like"/>
</dbReference>
<dbReference type="RefSeq" id="WP_207249849.1">
    <property type="nucleotide sequence ID" value="NZ_JAFMPM010000006.1"/>
</dbReference>
<dbReference type="EMBL" id="JAFMPM010000006">
    <property type="protein sequence ID" value="MBO0612143.1"/>
    <property type="molecule type" value="Genomic_DNA"/>
</dbReference>
<gene>
    <name evidence="3" type="ORF">J1836_008570</name>
    <name evidence="2" type="ORF">J1836_04255</name>
</gene>
<dbReference type="InterPro" id="IPR007569">
    <property type="entry name" value="DUF559"/>
</dbReference>
<dbReference type="SUPFAM" id="SSF52980">
    <property type="entry name" value="Restriction endonuclease-like"/>
    <property type="match status" value="1"/>
</dbReference>
<dbReference type="EMBL" id="CP072748">
    <property type="protein sequence ID" value="QTX12359.1"/>
    <property type="molecule type" value="Genomic_DNA"/>
</dbReference>
<dbReference type="Gene3D" id="3.40.960.10">
    <property type="entry name" value="VSR Endonuclease"/>
    <property type="match status" value="1"/>
</dbReference>
<name>A0A8B0SN97_9GAMM</name>
<organism evidence="3">
    <name type="scientific">Thiothrix fructosivorans</name>
    <dbReference type="NCBI Taxonomy" id="111770"/>
    <lineage>
        <taxon>Bacteria</taxon>
        <taxon>Pseudomonadati</taxon>
        <taxon>Pseudomonadota</taxon>
        <taxon>Gammaproteobacteria</taxon>
        <taxon>Thiotrichales</taxon>
        <taxon>Thiotrichaceae</taxon>
        <taxon>Thiothrix</taxon>
    </lineage>
</organism>
<keyword evidence="4" id="KW-1185">Reference proteome</keyword>